<dbReference type="GO" id="GO:0005509">
    <property type="term" value="F:calcium ion binding"/>
    <property type="evidence" value="ECO:0007669"/>
    <property type="project" value="InterPro"/>
</dbReference>
<proteinExistence type="predicted"/>
<dbReference type="InterPro" id="IPR050557">
    <property type="entry name" value="RTX_toxin/Mannuronan_C5-epim"/>
</dbReference>
<dbReference type="InterPro" id="IPR011049">
    <property type="entry name" value="Serralysin-like_metalloprot_C"/>
</dbReference>
<dbReference type="STRING" id="251229.Chro_5373"/>
<dbReference type="PANTHER" id="PTHR38340:SF1">
    <property type="entry name" value="S-LAYER PROTEIN"/>
    <property type="match status" value="1"/>
</dbReference>
<evidence type="ECO:0000256" key="1">
    <source>
        <dbReference type="ARBA" id="ARBA00004613"/>
    </source>
</evidence>
<dbReference type="OrthoDB" id="486554at2"/>
<keyword evidence="4" id="KW-1185">Reference proteome</keyword>
<dbReference type="InterPro" id="IPR001343">
    <property type="entry name" value="Hemolysn_Ca-bd"/>
</dbReference>
<dbReference type="GO" id="GO:0005576">
    <property type="term" value="C:extracellular region"/>
    <property type="evidence" value="ECO:0007669"/>
    <property type="project" value="UniProtKB-SubCell"/>
</dbReference>
<dbReference type="KEGG" id="cthe:Chro_5373"/>
<dbReference type="SUPFAM" id="SSF51120">
    <property type="entry name" value="beta-Roll"/>
    <property type="match status" value="1"/>
</dbReference>
<evidence type="ECO:0000313" key="3">
    <source>
        <dbReference type="EMBL" id="AFY90738.1"/>
    </source>
</evidence>
<dbReference type="PANTHER" id="PTHR38340">
    <property type="entry name" value="S-LAYER PROTEIN"/>
    <property type="match status" value="1"/>
</dbReference>
<keyword evidence="2" id="KW-0964">Secreted</keyword>
<dbReference type="Gene3D" id="2.150.10.10">
    <property type="entry name" value="Serralysin-like metalloprotease, C-terminal"/>
    <property type="match status" value="3"/>
</dbReference>
<gene>
    <name evidence="3" type="ORF">Chro_5373</name>
</gene>
<dbReference type="Proteomes" id="UP000010384">
    <property type="component" value="Chromosome"/>
</dbReference>
<dbReference type="AlphaFoldDB" id="K9U806"/>
<accession>K9U806</accession>
<evidence type="ECO:0000313" key="4">
    <source>
        <dbReference type="Proteomes" id="UP000010384"/>
    </source>
</evidence>
<reference evidence="3 4" key="1">
    <citation type="submission" date="2012-06" db="EMBL/GenBank/DDBJ databases">
        <title>Finished chromosome of genome of Chroococcidiopsis thermalis PCC 7203.</title>
        <authorList>
            <consortium name="US DOE Joint Genome Institute"/>
            <person name="Gugger M."/>
            <person name="Coursin T."/>
            <person name="Rippka R."/>
            <person name="Tandeau De Marsac N."/>
            <person name="Huntemann M."/>
            <person name="Wei C.-L."/>
            <person name="Han J."/>
            <person name="Detter J.C."/>
            <person name="Han C."/>
            <person name="Tapia R."/>
            <person name="Davenport K."/>
            <person name="Daligault H."/>
            <person name="Erkkila T."/>
            <person name="Gu W."/>
            <person name="Munk A.C.C."/>
            <person name="Teshima H."/>
            <person name="Xu Y."/>
            <person name="Chain P."/>
            <person name="Chen A."/>
            <person name="Krypides N."/>
            <person name="Mavromatis K."/>
            <person name="Markowitz V."/>
            <person name="Szeto E."/>
            <person name="Ivanova N."/>
            <person name="Mikhailova N."/>
            <person name="Ovchinnikova G."/>
            <person name="Pagani I."/>
            <person name="Pati A."/>
            <person name="Goodwin L."/>
            <person name="Peters L."/>
            <person name="Pitluck S."/>
            <person name="Woyke T."/>
            <person name="Kerfeld C."/>
        </authorList>
    </citation>
    <scope>NUCLEOTIDE SEQUENCE [LARGE SCALE GENOMIC DNA]</scope>
    <source>
        <strain evidence="3 4">PCC 7203</strain>
    </source>
</reference>
<dbReference type="PRINTS" id="PR00313">
    <property type="entry name" value="CABNDNGRPT"/>
</dbReference>
<dbReference type="eggNOG" id="COG2931">
    <property type="taxonomic scope" value="Bacteria"/>
</dbReference>
<dbReference type="InParanoid" id="K9U806"/>
<evidence type="ECO:0000256" key="2">
    <source>
        <dbReference type="ARBA" id="ARBA00022525"/>
    </source>
</evidence>
<dbReference type="HOGENOM" id="CLU_023784_4_0_3"/>
<dbReference type="PROSITE" id="PS00330">
    <property type="entry name" value="HEMOLYSIN_CALCIUM"/>
    <property type="match status" value="4"/>
</dbReference>
<dbReference type="Pfam" id="PF00353">
    <property type="entry name" value="HemolysinCabind"/>
    <property type="match status" value="4"/>
</dbReference>
<dbReference type="EMBL" id="CP003597">
    <property type="protein sequence ID" value="AFY90738.1"/>
    <property type="molecule type" value="Genomic_DNA"/>
</dbReference>
<dbReference type="InterPro" id="IPR018511">
    <property type="entry name" value="Hemolysin-typ_Ca-bd_CS"/>
</dbReference>
<organism evidence="3 4">
    <name type="scientific">Chroococcidiopsis thermalis (strain PCC 7203)</name>
    <dbReference type="NCBI Taxonomy" id="251229"/>
    <lineage>
        <taxon>Bacteria</taxon>
        <taxon>Bacillati</taxon>
        <taxon>Cyanobacteriota</taxon>
        <taxon>Cyanophyceae</taxon>
        <taxon>Chroococcidiopsidales</taxon>
        <taxon>Chroococcidiopsidaceae</taxon>
        <taxon>Chroococcidiopsis</taxon>
    </lineage>
</organism>
<name>K9U806_CHRTP</name>
<protein>
    <submittedName>
        <fullName evidence="3">Hemolysin-type calcium-binding region</fullName>
    </submittedName>
</protein>
<dbReference type="RefSeq" id="WP_015157276.1">
    <property type="nucleotide sequence ID" value="NC_019695.1"/>
</dbReference>
<sequence>MSVIFGTDLDDSLTGGDGNDRIYGKAGNDNLNGNKGNDLLYGGVGDDRLLGGDGKDTLYGNENNDFLNGDAGDDTLYGGSGNDTLYGGNDNDTLYGDAGNDFLNGYVGNDRLYGGYGNDDLEGSFGNDVVNGGAGDDIINGAGGFGLELFSSASRGSNEIDTLTGGAGKDKFRLESSGAGRDGRGVSYRYGNNDYALITDFNLNEDVITLSSNDISGPSFLFTDVTYSLGASPDGLPSGTGIYAQFANNTSAAPDLIAILQGVSPDTLDLNASYFQYIRYS</sequence>
<comment type="subcellular location">
    <subcellularLocation>
        <location evidence="1">Secreted</location>
    </subcellularLocation>
</comment>